<feature type="active site" evidence="3">
    <location>
        <position position="80"/>
    </location>
</feature>
<dbReference type="Pfam" id="PF00026">
    <property type="entry name" value="Asp"/>
    <property type="match status" value="1"/>
</dbReference>
<evidence type="ECO:0000313" key="8">
    <source>
        <dbReference type="EMBL" id="TPX40837.1"/>
    </source>
</evidence>
<sequence>MRVTGFIVSLLSIAGPSYAAIVRIPTTLNPWTSGSSGLASTGTLGASVKLATSSGLRYNGALVGQIKLGTPAQTFTVILDTGSQTFWVRGANCTRSNSCLATDSGYNAASSSTFKSSTSAVTQLGPYGDGLNAFGLSGIETMGLAAVTATNMPFYYAINVTTGSSQLGADGIMGIPAANGHNATFDGQYVPGVFAQQKLLDSNIWAFWYNNTQTTVGNSYLDGQLSLGGIDTALYTGSLLFVPLLWDVATLPASLMSLSAFWFVSLTSISVGSAGNVLSSTTAPGYAGQRSQSGYQVNKPGEIPFLIDTGTTLTILPADVVAAIASALKGKVYTGPGVSNGFYGPNCNELAYQDYPNITFTLGGVPLSLPPKGYTIPDSTNNYCNGFFIFQASLHAPLNGGIMGNLQQSNYYNVFDWSGRKIGFAPPSSNGAGAGTSFTTSPTQSGTGTTNSSSGRQGNSATENNFVL</sequence>
<dbReference type="CDD" id="cd05471">
    <property type="entry name" value="pepsin_like"/>
    <property type="match status" value="1"/>
</dbReference>
<reference evidence="8 9" key="1">
    <citation type="journal article" date="2019" name="Sci. Rep.">
        <title>Comparative genomics of chytrid fungi reveal insights into the obligate biotrophic and pathogenic lifestyle of Synchytrium endobioticum.</title>
        <authorList>
            <person name="van de Vossenberg B.T.L.H."/>
            <person name="Warris S."/>
            <person name="Nguyen H.D.T."/>
            <person name="van Gent-Pelzer M.P.E."/>
            <person name="Joly D.L."/>
            <person name="van de Geest H.C."/>
            <person name="Bonants P.J.M."/>
            <person name="Smith D.S."/>
            <person name="Levesque C.A."/>
            <person name="van der Lee T.A.J."/>
        </authorList>
    </citation>
    <scope>NUCLEOTIDE SEQUENCE [LARGE SCALE GENOMIC DNA]</scope>
    <source>
        <strain evidence="8 9">LEV6574</strain>
    </source>
</reference>
<dbReference type="Proteomes" id="UP000320475">
    <property type="component" value="Unassembled WGS sequence"/>
</dbReference>
<evidence type="ECO:0000256" key="2">
    <source>
        <dbReference type="ARBA" id="ARBA00022750"/>
    </source>
</evidence>
<dbReference type="InterPro" id="IPR034164">
    <property type="entry name" value="Pepsin-like_dom"/>
</dbReference>
<dbReference type="InterPro" id="IPR033121">
    <property type="entry name" value="PEPTIDASE_A1"/>
</dbReference>
<keyword evidence="2 4" id="KW-0064">Aspartyl protease</keyword>
<organism evidence="8 9">
    <name type="scientific">Synchytrium endobioticum</name>
    <dbReference type="NCBI Taxonomy" id="286115"/>
    <lineage>
        <taxon>Eukaryota</taxon>
        <taxon>Fungi</taxon>
        <taxon>Fungi incertae sedis</taxon>
        <taxon>Chytridiomycota</taxon>
        <taxon>Chytridiomycota incertae sedis</taxon>
        <taxon>Chytridiomycetes</taxon>
        <taxon>Synchytriales</taxon>
        <taxon>Synchytriaceae</taxon>
        <taxon>Synchytrium</taxon>
    </lineage>
</organism>
<protein>
    <recommendedName>
        <fullName evidence="7">Peptidase A1 domain-containing protein</fullName>
    </recommendedName>
</protein>
<dbReference type="GO" id="GO:0004190">
    <property type="term" value="F:aspartic-type endopeptidase activity"/>
    <property type="evidence" value="ECO:0007669"/>
    <property type="project" value="UniProtKB-KW"/>
</dbReference>
<dbReference type="PANTHER" id="PTHR47966:SF51">
    <property type="entry name" value="BETA-SITE APP-CLEAVING ENZYME, ISOFORM A-RELATED"/>
    <property type="match status" value="1"/>
</dbReference>
<evidence type="ECO:0000256" key="6">
    <source>
        <dbReference type="SAM" id="SignalP"/>
    </source>
</evidence>
<feature type="region of interest" description="Disordered" evidence="5">
    <location>
        <begin position="430"/>
        <end position="468"/>
    </location>
</feature>
<evidence type="ECO:0000313" key="9">
    <source>
        <dbReference type="Proteomes" id="UP000320475"/>
    </source>
</evidence>
<gene>
    <name evidence="8" type="ORF">SeLEV6574_g06389</name>
</gene>
<comment type="caution">
    <text evidence="8">The sequence shown here is derived from an EMBL/GenBank/DDBJ whole genome shotgun (WGS) entry which is preliminary data.</text>
</comment>
<keyword evidence="4" id="KW-0378">Hydrolase</keyword>
<dbReference type="VEuPathDB" id="FungiDB:SeMB42_g03091"/>
<dbReference type="PROSITE" id="PS51767">
    <property type="entry name" value="PEPTIDASE_A1"/>
    <property type="match status" value="1"/>
</dbReference>
<evidence type="ECO:0000256" key="1">
    <source>
        <dbReference type="ARBA" id="ARBA00007447"/>
    </source>
</evidence>
<dbReference type="GO" id="GO:0006508">
    <property type="term" value="P:proteolysis"/>
    <property type="evidence" value="ECO:0007669"/>
    <property type="project" value="UniProtKB-KW"/>
</dbReference>
<feature type="signal peptide" evidence="6">
    <location>
        <begin position="1"/>
        <end position="19"/>
    </location>
</feature>
<comment type="similarity">
    <text evidence="1 4">Belongs to the peptidase A1 family.</text>
</comment>
<evidence type="ECO:0000256" key="3">
    <source>
        <dbReference type="PIRSR" id="PIRSR601461-1"/>
    </source>
</evidence>
<name>A0A507CNX1_9FUNG</name>
<feature type="active site" evidence="3">
    <location>
        <position position="308"/>
    </location>
</feature>
<feature type="chain" id="PRO_5021475341" description="Peptidase A1 domain-containing protein" evidence="6">
    <location>
        <begin position="20"/>
        <end position="468"/>
    </location>
</feature>
<feature type="compositionally biased region" description="Low complexity" evidence="5">
    <location>
        <begin position="435"/>
        <end position="460"/>
    </location>
</feature>
<dbReference type="SUPFAM" id="SSF50630">
    <property type="entry name" value="Acid proteases"/>
    <property type="match status" value="1"/>
</dbReference>
<keyword evidence="6" id="KW-0732">Signal</keyword>
<proteinExistence type="inferred from homology"/>
<dbReference type="Gene3D" id="2.40.70.10">
    <property type="entry name" value="Acid Proteases"/>
    <property type="match status" value="2"/>
</dbReference>
<evidence type="ECO:0000259" key="7">
    <source>
        <dbReference type="PROSITE" id="PS51767"/>
    </source>
</evidence>
<dbReference type="OrthoDB" id="2747330at2759"/>
<dbReference type="AlphaFoldDB" id="A0A507CNX1"/>
<evidence type="ECO:0000256" key="4">
    <source>
        <dbReference type="RuleBase" id="RU000454"/>
    </source>
</evidence>
<keyword evidence="4" id="KW-0645">Protease</keyword>
<dbReference type="EMBL" id="QEAM01000358">
    <property type="protein sequence ID" value="TPX40837.1"/>
    <property type="molecule type" value="Genomic_DNA"/>
</dbReference>
<dbReference type="PRINTS" id="PR00792">
    <property type="entry name" value="PEPSIN"/>
</dbReference>
<dbReference type="InterPro" id="IPR021109">
    <property type="entry name" value="Peptidase_aspartic_dom_sf"/>
</dbReference>
<feature type="domain" description="Peptidase A1" evidence="7">
    <location>
        <begin position="62"/>
        <end position="425"/>
    </location>
</feature>
<evidence type="ECO:0000256" key="5">
    <source>
        <dbReference type="SAM" id="MobiDB-lite"/>
    </source>
</evidence>
<dbReference type="InterPro" id="IPR001461">
    <property type="entry name" value="Aspartic_peptidase_A1"/>
</dbReference>
<dbReference type="PANTHER" id="PTHR47966">
    <property type="entry name" value="BETA-SITE APP-CLEAVING ENZYME, ISOFORM A-RELATED"/>
    <property type="match status" value="1"/>
</dbReference>
<dbReference type="InterPro" id="IPR001969">
    <property type="entry name" value="Aspartic_peptidase_AS"/>
</dbReference>
<dbReference type="PROSITE" id="PS00141">
    <property type="entry name" value="ASP_PROTEASE"/>
    <property type="match status" value="2"/>
</dbReference>
<accession>A0A507CNX1</accession>